<dbReference type="AlphaFoldDB" id="A0A6J6GPR6"/>
<gene>
    <name evidence="1" type="ORF">UFOPK1762_01788</name>
</gene>
<organism evidence="1">
    <name type="scientific">freshwater metagenome</name>
    <dbReference type="NCBI Taxonomy" id="449393"/>
    <lineage>
        <taxon>unclassified sequences</taxon>
        <taxon>metagenomes</taxon>
        <taxon>ecological metagenomes</taxon>
    </lineage>
</organism>
<sequence>MRNELHSEFFTVEIGIEVDEMSFEQRCISEFVERRTATKRNGTGSVDTVGGATPTGIDAVGGQTDRFRNRKVCRAKPKIACTPIAVTNDASNLMRSTQHCIGRFKIATTQSCTNARGRYRFGGRDSVQVDQFMGQRFEAELHAHLDQQRNVSSTLRAEVKITSDRDEFCIQQPDKILSDKLGCCLQSALLVESHYKRGIDTTLSEKFELLIEISK</sequence>
<evidence type="ECO:0000313" key="1">
    <source>
        <dbReference type="EMBL" id="CAB4598748.1"/>
    </source>
</evidence>
<accession>A0A6J6GPR6</accession>
<protein>
    <submittedName>
        <fullName evidence="1">Unannotated protein</fullName>
    </submittedName>
</protein>
<reference evidence="1" key="1">
    <citation type="submission" date="2020-05" db="EMBL/GenBank/DDBJ databases">
        <authorList>
            <person name="Chiriac C."/>
            <person name="Salcher M."/>
            <person name="Ghai R."/>
            <person name="Kavagutti S V."/>
        </authorList>
    </citation>
    <scope>NUCLEOTIDE SEQUENCE</scope>
</reference>
<proteinExistence type="predicted"/>
<dbReference type="EMBL" id="CAEZTY010000104">
    <property type="protein sequence ID" value="CAB4598748.1"/>
    <property type="molecule type" value="Genomic_DNA"/>
</dbReference>
<name>A0A6J6GPR6_9ZZZZ</name>